<reference evidence="5" key="3">
    <citation type="journal article" date="2017" name="J. Biotechnol.">
        <title>Complete genome sequence of Novosphingobium resinovorum SA1, a versatile xenobiotic-degrading bacterium capable of utilizing sulfanilic acid.</title>
        <authorList>
            <person name="Hegedus B."/>
            <person name="Kos P.B."/>
            <person name="Balint B."/>
            <person name="Maroti G."/>
            <person name="Gan H.M."/>
            <person name="Perei K."/>
            <person name="Rakhely G."/>
        </authorList>
    </citation>
    <scope>NUCLEOTIDE SEQUENCE [LARGE SCALE GENOMIC DNA]</scope>
    <source>
        <strain evidence="5">SA1</strain>
    </source>
</reference>
<evidence type="ECO:0000256" key="1">
    <source>
        <dbReference type="SAM" id="Phobius"/>
    </source>
</evidence>
<dbReference type="KEGG" id="nre:BES08_03555"/>
<dbReference type="eggNOG" id="ENOG5031C3B">
    <property type="taxonomic scope" value="Bacteria"/>
</dbReference>
<reference evidence="3 4" key="1">
    <citation type="submission" date="2014-03" db="EMBL/GenBank/DDBJ databases">
        <title>Whole genome sequence of Novosphingobium resinovorum KF1.</title>
        <authorList>
            <person name="Gan H.M."/>
            <person name="Gan H.Y."/>
            <person name="Chew T.H."/>
            <person name="Savka M.A."/>
        </authorList>
    </citation>
    <scope>NUCLEOTIDE SEQUENCE [LARGE SCALE GENOMIC DNA]</scope>
    <source>
        <strain evidence="3 4">KF1</strain>
    </source>
</reference>
<evidence type="ECO:0000313" key="2">
    <source>
        <dbReference type="EMBL" id="AOR75927.1"/>
    </source>
</evidence>
<evidence type="ECO:0000313" key="5">
    <source>
        <dbReference type="Proteomes" id="UP000094626"/>
    </source>
</evidence>
<gene>
    <name evidence="2" type="ORF">BES08_03555</name>
    <name evidence="3" type="ORF">BV97_00699</name>
</gene>
<dbReference type="AlphaFoldDB" id="A0A031K4R8"/>
<feature type="transmembrane region" description="Helical" evidence="1">
    <location>
        <begin position="55"/>
        <end position="82"/>
    </location>
</feature>
<name>A0A031K4R8_9SPHN</name>
<feature type="transmembrane region" description="Helical" evidence="1">
    <location>
        <begin position="88"/>
        <end position="110"/>
    </location>
</feature>
<evidence type="ECO:0000313" key="3">
    <source>
        <dbReference type="EMBL" id="EZP84936.1"/>
    </source>
</evidence>
<keyword evidence="1" id="KW-1133">Transmembrane helix</keyword>
<dbReference type="EMBL" id="JFYZ01000001">
    <property type="protein sequence ID" value="EZP84936.1"/>
    <property type="molecule type" value="Genomic_DNA"/>
</dbReference>
<sequence length="127" mass="13540">MQDTTPTLAPAAEDYENLSLAQDLRQLADEAKVFAQAELAFQKSRAAYVGSETRTIVMLLVVAAVLVFFAVMAFVVGTVIALGPLLGLWGAMAVITLVLLALAAFGAWSARARLRRMLRIAGGSQDD</sequence>
<keyword evidence="1" id="KW-0812">Transmembrane</keyword>
<dbReference type="Proteomes" id="UP000094626">
    <property type="component" value="Chromosome"/>
</dbReference>
<keyword evidence="1" id="KW-0472">Membrane</keyword>
<dbReference type="RefSeq" id="WP_036523050.1">
    <property type="nucleotide sequence ID" value="NZ_CP017075.1"/>
</dbReference>
<reference evidence="2" key="2">
    <citation type="submission" date="2016-08" db="EMBL/GenBank/DDBJ databases">
        <authorList>
            <person name="Seilhamer J.J."/>
        </authorList>
    </citation>
    <scope>NUCLEOTIDE SEQUENCE [LARGE SCALE GENOMIC DNA]</scope>
    <source>
        <strain evidence="2">SA1</strain>
    </source>
</reference>
<evidence type="ECO:0008006" key="6">
    <source>
        <dbReference type="Google" id="ProtNLM"/>
    </source>
</evidence>
<dbReference type="PATRIC" id="fig|158500.4.peg.718"/>
<dbReference type="STRING" id="158500.BES08_03555"/>
<dbReference type="OrthoDB" id="7509594at2"/>
<proteinExistence type="predicted"/>
<organism evidence="3 4">
    <name type="scientific">Novosphingobium resinovorum</name>
    <dbReference type="NCBI Taxonomy" id="158500"/>
    <lineage>
        <taxon>Bacteria</taxon>
        <taxon>Pseudomonadati</taxon>
        <taxon>Pseudomonadota</taxon>
        <taxon>Alphaproteobacteria</taxon>
        <taxon>Sphingomonadales</taxon>
        <taxon>Sphingomonadaceae</taxon>
        <taxon>Novosphingobium</taxon>
    </lineage>
</organism>
<keyword evidence="5" id="KW-1185">Reference proteome</keyword>
<dbReference type="Proteomes" id="UP000024329">
    <property type="component" value="Unassembled WGS sequence"/>
</dbReference>
<dbReference type="EMBL" id="CP017075">
    <property type="protein sequence ID" value="AOR75927.1"/>
    <property type="molecule type" value="Genomic_DNA"/>
</dbReference>
<protein>
    <recommendedName>
        <fullName evidence="6">Phage holin family protein</fullName>
    </recommendedName>
</protein>
<evidence type="ECO:0000313" key="4">
    <source>
        <dbReference type="Proteomes" id="UP000024329"/>
    </source>
</evidence>
<accession>A0A031K4R8</accession>